<evidence type="ECO:0000313" key="2">
    <source>
        <dbReference type="Proteomes" id="UP000275368"/>
    </source>
</evidence>
<sequence length="184" mass="19271">MNLYTYVSNNPLRYTDPSGHLIHDDMNLSAADRSYIAGTLTKAFNDAKAINDIAGMQRAHDDAVVIRLASGKYEMVGRTDFTTGKNVAIEGTVGGVREDWLSTTLAIPVFAAGIVYAPAVVAASDVATMGYSATTLAGGSGVIVTGVKVASMIPELNQVAQKAVSSQKPITGIIRSDGTVEAYI</sequence>
<evidence type="ECO:0000313" key="1">
    <source>
        <dbReference type="EMBL" id="BBH19480.1"/>
    </source>
</evidence>
<dbReference type="Proteomes" id="UP000275368">
    <property type="component" value="Chromosome"/>
</dbReference>
<name>A0A3G9IKQ5_9BACL</name>
<proteinExistence type="predicted"/>
<gene>
    <name evidence="1" type="ORF">Back11_08250</name>
</gene>
<dbReference type="AlphaFoldDB" id="A0A3G9IKQ5"/>
<accession>A0A3G9IKQ5</accession>
<dbReference type="KEGG" id="pbk:Back11_08250"/>
<keyword evidence="2" id="KW-1185">Reference proteome</keyword>
<protein>
    <recommendedName>
        <fullName evidence="3">Pre-toxin TG domain-containing protein</fullName>
    </recommendedName>
</protein>
<evidence type="ECO:0008006" key="3">
    <source>
        <dbReference type="Google" id="ProtNLM"/>
    </source>
</evidence>
<organism evidence="1 2">
    <name type="scientific">Paenibacillus baekrokdamisoli</name>
    <dbReference type="NCBI Taxonomy" id="1712516"/>
    <lineage>
        <taxon>Bacteria</taxon>
        <taxon>Bacillati</taxon>
        <taxon>Bacillota</taxon>
        <taxon>Bacilli</taxon>
        <taxon>Bacillales</taxon>
        <taxon>Paenibacillaceae</taxon>
        <taxon>Paenibacillus</taxon>
    </lineage>
</organism>
<reference evidence="1 2" key="1">
    <citation type="submission" date="2018-11" db="EMBL/GenBank/DDBJ databases">
        <title>Complete genome sequence of Paenibacillus baekrokdamisoli strain KCTC 33723.</title>
        <authorList>
            <person name="Kang S.W."/>
            <person name="Lee K.C."/>
            <person name="Kim K.K."/>
            <person name="Kim J.S."/>
            <person name="Kim D.S."/>
            <person name="Ko S.H."/>
            <person name="Yang S.H."/>
            <person name="Lee J.S."/>
        </authorList>
    </citation>
    <scope>NUCLEOTIDE SEQUENCE [LARGE SCALE GENOMIC DNA]</scope>
    <source>
        <strain evidence="1 2">KCTC 33723</strain>
    </source>
</reference>
<dbReference type="EMBL" id="AP019308">
    <property type="protein sequence ID" value="BBH19480.1"/>
    <property type="molecule type" value="Genomic_DNA"/>
</dbReference>